<gene>
    <name evidence="1" type="ORF">SAMN06265339_1418</name>
</gene>
<dbReference type="Gene3D" id="3.40.50.300">
    <property type="entry name" value="P-loop containing nucleotide triphosphate hydrolases"/>
    <property type="match status" value="1"/>
</dbReference>
<dbReference type="InterPro" id="IPR052705">
    <property type="entry name" value="Gliding_Motility_GTPase"/>
</dbReference>
<reference evidence="1 2" key="1">
    <citation type="submission" date="2017-05" db="EMBL/GenBank/DDBJ databases">
        <authorList>
            <person name="Varghese N."/>
            <person name="Submissions S."/>
        </authorList>
    </citation>
    <scope>NUCLEOTIDE SEQUENCE [LARGE SCALE GENOMIC DNA]</scope>
    <source>
        <strain evidence="1 2">DSM 15522</strain>
    </source>
</reference>
<dbReference type="SUPFAM" id="SSF52540">
    <property type="entry name" value="P-loop containing nucleoside triphosphate hydrolases"/>
    <property type="match status" value="1"/>
</dbReference>
<protein>
    <recommendedName>
        <fullName evidence="3">GTP-binding protein</fullName>
    </recommendedName>
</protein>
<dbReference type="InterPro" id="IPR027417">
    <property type="entry name" value="P-loop_NTPase"/>
</dbReference>
<dbReference type="EMBL" id="FXUB01000004">
    <property type="protein sequence ID" value="SMP15760.1"/>
    <property type="molecule type" value="Genomic_DNA"/>
</dbReference>
<dbReference type="Proteomes" id="UP001157911">
    <property type="component" value="Unassembled WGS sequence"/>
</dbReference>
<keyword evidence="2" id="KW-1185">Reference proteome</keyword>
<comment type="caution">
    <text evidence="1">The sequence shown here is derived from an EMBL/GenBank/DDBJ whole genome shotgun (WGS) entry which is preliminary data.</text>
</comment>
<evidence type="ECO:0000313" key="2">
    <source>
        <dbReference type="Proteomes" id="UP001157911"/>
    </source>
</evidence>
<dbReference type="PANTHER" id="PTHR42708:SF1">
    <property type="entry name" value="GLIDING MOTILITY PROTEIN MGLA"/>
    <property type="match status" value="1"/>
</dbReference>
<dbReference type="PANTHER" id="PTHR42708">
    <property type="entry name" value="ATP/GTP-BINDING PROTEIN-RELATED"/>
    <property type="match status" value="1"/>
</dbReference>
<sequence length="170" mass="18933">MKKIIVCGKYNAGKTTFIKNINPEKFTGTEVNEIDLSTLLEKDTTTTVGVEVNFLSLNGYEFMFMGVPGQERFDFIWEIAGGNFDGIVFLHPSYEKPEELEKIVGFFSKLPAYKGAAKRIFITFPDAAQNPSSLLATLKNLKIPFEVIDPRDGNRVKAAAESIAREIIST</sequence>
<accession>A0ABY1NR12</accession>
<name>A0ABY1NR12_9BACT</name>
<organism evidence="1 2">
    <name type="scientific">Desulfurobacterium pacificum</name>
    <dbReference type="NCBI Taxonomy" id="240166"/>
    <lineage>
        <taxon>Bacteria</taxon>
        <taxon>Pseudomonadati</taxon>
        <taxon>Aquificota</taxon>
        <taxon>Aquificia</taxon>
        <taxon>Desulfurobacteriales</taxon>
        <taxon>Desulfurobacteriaceae</taxon>
        <taxon>Desulfurobacterium</taxon>
    </lineage>
</organism>
<evidence type="ECO:0000313" key="1">
    <source>
        <dbReference type="EMBL" id="SMP15760.1"/>
    </source>
</evidence>
<evidence type="ECO:0008006" key="3">
    <source>
        <dbReference type="Google" id="ProtNLM"/>
    </source>
</evidence>
<dbReference type="RefSeq" id="WP_283400867.1">
    <property type="nucleotide sequence ID" value="NZ_FXUB01000004.1"/>
</dbReference>
<proteinExistence type="predicted"/>